<accession>A0A9P9A313</accession>
<dbReference type="GO" id="GO:0005737">
    <property type="term" value="C:cytoplasm"/>
    <property type="evidence" value="ECO:0007669"/>
    <property type="project" value="TreeGrafter"/>
</dbReference>
<keyword evidence="2" id="KW-1185">Reference proteome</keyword>
<dbReference type="Proteomes" id="UP000758603">
    <property type="component" value="Unassembled WGS sequence"/>
</dbReference>
<dbReference type="GO" id="GO:0016791">
    <property type="term" value="F:phosphatase activity"/>
    <property type="evidence" value="ECO:0007669"/>
    <property type="project" value="TreeGrafter"/>
</dbReference>
<protein>
    <submittedName>
        <fullName evidence="1">Histidine phosphatase superfamily</fullName>
    </submittedName>
</protein>
<dbReference type="EMBL" id="JAGPXC010000001">
    <property type="protein sequence ID" value="KAH6659987.1"/>
    <property type="molecule type" value="Genomic_DNA"/>
</dbReference>
<comment type="caution">
    <text evidence="1">The sequence shown here is derived from an EMBL/GenBank/DDBJ whole genome shotgun (WGS) entry which is preliminary data.</text>
</comment>
<dbReference type="SMART" id="SM00855">
    <property type="entry name" value="PGAM"/>
    <property type="match status" value="1"/>
</dbReference>
<dbReference type="InterPro" id="IPR013078">
    <property type="entry name" value="His_Pase_superF_clade-1"/>
</dbReference>
<dbReference type="AlphaFoldDB" id="A0A9P9A313"/>
<dbReference type="SUPFAM" id="SSF53254">
    <property type="entry name" value="Phosphoglycerate mutase-like"/>
    <property type="match status" value="1"/>
</dbReference>
<evidence type="ECO:0000313" key="2">
    <source>
        <dbReference type="Proteomes" id="UP000758603"/>
    </source>
</evidence>
<dbReference type="Gene3D" id="3.40.50.1240">
    <property type="entry name" value="Phosphoglycerate mutase-like"/>
    <property type="match status" value="1"/>
</dbReference>
<dbReference type="RefSeq" id="XP_045964118.1">
    <property type="nucleotide sequence ID" value="XM_046106318.1"/>
</dbReference>
<proteinExistence type="predicted"/>
<organism evidence="1 2">
    <name type="scientific">Truncatella angustata</name>
    <dbReference type="NCBI Taxonomy" id="152316"/>
    <lineage>
        <taxon>Eukaryota</taxon>
        <taxon>Fungi</taxon>
        <taxon>Dikarya</taxon>
        <taxon>Ascomycota</taxon>
        <taxon>Pezizomycotina</taxon>
        <taxon>Sordariomycetes</taxon>
        <taxon>Xylariomycetidae</taxon>
        <taxon>Amphisphaeriales</taxon>
        <taxon>Sporocadaceae</taxon>
        <taxon>Truncatella</taxon>
    </lineage>
</organism>
<gene>
    <name evidence="1" type="ORF">BKA67DRAFT_653188</name>
</gene>
<name>A0A9P9A313_9PEZI</name>
<sequence length="229" mass="25941">MPPQVILIRHGEAEHIALTPLSWLATDLAEQDWTLHDPNLTEKGAAQCKQLAIDLQTRYTFPQETLIVVSPLVRTLQSFQHGLAWLAEKGVPVELRAEWQETTGNPCDIGTEIDKIAPEWPHLDFSTVDKAWPAKTGLYDPSQEGLLNRARVVREWLYHRPEKYVVVMTHSGFIRRVAPSNSKYANAEFRIYNFAVEDESDDRAFHLLEIEGVHQSLSTKAADSEDMAA</sequence>
<dbReference type="CDD" id="cd07040">
    <property type="entry name" value="HP"/>
    <property type="match status" value="1"/>
</dbReference>
<dbReference type="PANTHER" id="PTHR48100">
    <property type="entry name" value="BROAD-SPECIFICITY PHOSPHATASE YOR283W-RELATED"/>
    <property type="match status" value="1"/>
</dbReference>
<dbReference type="OrthoDB" id="496981at2759"/>
<evidence type="ECO:0000313" key="1">
    <source>
        <dbReference type="EMBL" id="KAH6659987.1"/>
    </source>
</evidence>
<dbReference type="InterPro" id="IPR029033">
    <property type="entry name" value="His_PPase_superfam"/>
</dbReference>
<dbReference type="InterPro" id="IPR050275">
    <property type="entry name" value="PGM_Phosphatase"/>
</dbReference>
<dbReference type="PANTHER" id="PTHR48100:SF24">
    <property type="entry name" value="PHOSPHOGLYCERATE MUTASE"/>
    <property type="match status" value="1"/>
</dbReference>
<dbReference type="GeneID" id="70135209"/>
<reference evidence="1" key="1">
    <citation type="journal article" date="2021" name="Nat. Commun.">
        <title>Genetic determinants of endophytism in the Arabidopsis root mycobiome.</title>
        <authorList>
            <person name="Mesny F."/>
            <person name="Miyauchi S."/>
            <person name="Thiergart T."/>
            <person name="Pickel B."/>
            <person name="Atanasova L."/>
            <person name="Karlsson M."/>
            <person name="Huettel B."/>
            <person name="Barry K.W."/>
            <person name="Haridas S."/>
            <person name="Chen C."/>
            <person name="Bauer D."/>
            <person name="Andreopoulos W."/>
            <person name="Pangilinan J."/>
            <person name="LaButti K."/>
            <person name="Riley R."/>
            <person name="Lipzen A."/>
            <person name="Clum A."/>
            <person name="Drula E."/>
            <person name="Henrissat B."/>
            <person name="Kohler A."/>
            <person name="Grigoriev I.V."/>
            <person name="Martin F.M."/>
            <person name="Hacquard S."/>
        </authorList>
    </citation>
    <scope>NUCLEOTIDE SEQUENCE</scope>
    <source>
        <strain evidence="1">MPI-SDFR-AT-0073</strain>
    </source>
</reference>
<dbReference type="Pfam" id="PF00300">
    <property type="entry name" value="His_Phos_1"/>
    <property type="match status" value="1"/>
</dbReference>